<name>C1GT27_PARBA</name>
<evidence type="ECO:0000256" key="6">
    <source>
        <dbReference type="RuleBase" id="RU361216"/>
    </source>
</evidence>
<keyword evidence="5" id="KW-0472">Membrane</keyword>
<dbReference type="AlphaFoldDB" id="C1GT27"/>
<reference evidence="7 8" key="1">
    <citation type="journal article" date="2011" name="PLoS Genet.">
        <title>Comparative genomic analysis of human fungal pathogens causing paracoccidioidomycosis.</title>
        <authorList>
            <person name="Desjardins C.A."/>
            <person name="Champion M.D."/>
            <person name="Holder J.W."/>
            <person name="Muszewska A."/>
            <person name="Goldberg J."/>
            <person name="Bailao A.M."/>
            <person name="Brigido M.M."/>
            <person name="Ferreira M.E."/>
            <person name="Garcia A.M."/>
            <person name="Grynberg M."/>
            <person name="Gujja S."/>
            <person name="Heiman D.I."/>
            <person name="Henn M.R."/>
            <person name="Kodira C.D."/>
            <person name="Leon-Narvaez H."/>
            <person name="Longo L.V."/>
            <person name="Ma L.J."/>
            <person name="Malavazi I."/>
            <person name="Matsuo A.L."/>
            <person name="Morais F.V."/>
            <person name="Pereira M."/>
            <person name="Rodriguez-Brito S."/>
            <person name="Sakthikumar S."/>
            <person name="Salem-Izacc S.M."/>
            <person name="Sykes S.M."/>
            <person name="Teixeira M.M."/>
            <person name="Vallejo M.C."/>
            <person name="Walter M.E."/>
            <person name="Yandava C."/>
            <person name="Young S."/>
            <person name="Zeng Q."/>
            <person name="Zucker J."/>
            <person name="Felipe M.S."/>
            <person name="Goldman G.H."/>
            <person name="Haas B.J."/>
            <person name="McEwen J.G."/>
            <person name="Nino-Vega G."/>
            <person name="Puccia R."/>
            <person name="San-Blas G."/>
            <person name="Soares C.M."/>
            <person name="Birren B.W."/>
            <person name="Cuomo C.A."/>
        </authorList>
    </citation>
    <scope>NUCLEOTIDE SEQUENCE [LARGE SCALE GENOMIC DNA]</scope>
    <source>
        <strain evidence="8">ATCC MYA-826 / Pb01</strain>
    </source>
</reference>
<evidence type="ECO:0000313" key="7">
    <source>
        <dbReference type="EMBL" id="EEH39210.2"/>
    </source>
</evidence>
<evidence type="ECO:0000256" key="5">
    <source>
        <dbReference type="ARBA" id="ARBA00023136"/>
    </source>
</evidence>
<evidence type="ECO:0000256" key="1">
    <source>
        <dbReference type="ARBA" id="ARBA00004141"/>
    </source>
</evidence>
<dbReference type="SUPFAM" id="SSF118215">
    <property type="entry name" value="Proton glutamate symport protein"/>
    <property type="match status" value="1"/>
</dbReference>
<keyword evidence="2 6" id="KW-0813">Transport</keyword>
<gene>
    <name evidence="7" type="ORF">PAAG_01672</name>
</gene>
<evidence type="ECO:0000256" key="4">
    <source>
        <dbReference type="ARBA" id="ARBA00022989"/>
    </source>
</evidence>
<dbReference type="RefSeq" id="XP_002796664.2">
    <property type="nucleotide sequence ID" value="XM_002796618.2"/>
</dbReference>
<keyword evidence="4" id="KW-1133">Transmembrane helix</keyword>
<keyword evidence="3" id="KW-0812">Transmembrane</keyword>
<dbReference type="KEGG" id="pbl:PAAG_01672"/>
<protein>
    <recommendedName>
        <fullName evidence="6">Amino acid transporter</fullName>
    </recommendedName>
</protein>
<sequence>MITNSINVEVTAIYEVITVIDWFMDRFRTAINVTGDLYGAAIVIKTKMSETGRCVRPGND</sequence>
<dbReference type="GeneID" id="9099965"/>
<dbReference type="Pfam" id="PF00375">
    <property type="entry name" value="SDF"/>
    <property type="match status" value="1"/>
</dbReference>
<proteinExistence type="inferred from homology"/>
<dbReference type="GO" id="GO:0016020">
    <property type="term" value="C:membrane"/>
    <property type="evidence" value="ECO:0007669"/>
    <property type="project" value="UniProtKB-SubCell"/>
</dbReference>
<dbReference type="Gene3D" id="1.10.3860.10">
    <property type="entry name" value="Sodium:dicarboxylate symporter"/>
    <property type="match status" value="1"/>
</dbReference>
<dbReference type="OrthoDB" id="5877963at2759"/>
<accession>C1GT27</accession>
<dbReference type="EMBL" id="KN293994">
    <property type="protein sequence ID" value="EEH39210.2"/>
    <property type="molecule type" value="Genomic_DNA"/>
</dbReference>
<keyword evidence="6" id="KW-0769">Symport</keyword>
<dbReference type="STRING" id="502779.C1GT27"/>
<dbReference type="GO" id="GO:0015293">
    <property type="term" value="F:symporter activity"/>
    <property type="evidence" value="ECO:0007669"/>
    <property type="project" value="UniProtKB-UniRule"/>
</dbReference>
<dbReference type="Proteomes" id="UP000002059">
    <property type="component" value="Partially assembled WGS sequence"/>
</dbReference>
<dbReference type="VEuPathDB" id="FungiDB:PAAG_01672"/>
<dbReference type="HOGENOM" id="CLU_2942389_0_0_1"/>
<dbReference type="InterPro" id="IPR036458">
    <property type="entry name" value="Na:dicarbo_symporter_sf"/>
</dbReference>
<comment type="similarity">
    <text evidence="6">Belongs to the dicarboxylate/amino acid:cation symporter (DAACS) (TC 2.A.23) family.</text>
</comment>
<keyword evidence="8" id="KW-1185">Reference proteome</keyword>
<evidence type="ECO:0000256" key="3">
    <source>
        <dbReference type="ARBA" id="ARBA00022692"/>
    </source>
</evidence>
<evidence type="ECO:0000256" key="2">
    <source>
        <dbReference type="ARBA" id="ARBA00022448"/>
    </source>
</evidence>
<evidence type="ECO:0000313" key="8">
    <source>
        <dbReference type="Proteomes" id="UP000002059"/>
    </source>
</evidence>
<organism evidence="7 8">
    <name type="scientific">Paracoccidioides lutzii (strain ATCC MYA-826 / Pb01)</name>
    <name type="common">Paracoccidioides brasiliensis</name>
    <dbReference type="NCBI Taxonomy" id="502779"/>
    <lineage>
        <taxon>Eukaryota</taxon>
        <taxon>Fungi</taxon>
        <taxon>Dikarya</taxon>
        <taxon>Ascomycota</taxon>
        <taxon>Pezizomycotina</taxon>
        <taxon>Eurotiomycetes</taxon>
        <taxon>Eurotiomycetidae</taxon>
        <taxon>Onygenales</taxon>
        <taxon>Ajellomycetaceae</taxon>
        <taxon>Paracoccidioides</taxon>
    </lineage>
</organism>
<dbReference type="InterPro" id="IPR001991">
    <property type="entry name" value="Na-dicarboxylate_symporter"/>
</dbReference>
<dbReference type="eggNOG" id="KOG3787">
    <property type="taxonomic scope" value="Eukaryota"/>
</dbReference>
<comment type="subcellular location">
    <subcellularLocation>
        <location evidence="1 6">Membrane</location>
        <topology evidence="1 6">Multi-pass membrane protein</topology>
    </subcellularLocation>
</comment>